<gene>
    <name evidence="1" type="ORF">VCR4J5_640006</name>
</gene>
<name>A0ABM9QW98_9VIBR</name>
<evidence type="ECO:0000313" key="1">
    <source>
        <dbReference type="EMBL" id="CDT47220.1"/>
    </source>
</evidence>
<dbReference type="RefSeq" id="WP_048659343.1">
    <property type="nucleotide sequence ID" value="NZ_CAWMAN010000051.1"/>
</dbReference>
<evidence type="ECO:0000313" key="2">
    <source>
        <dbReference type="Proteomes" id="UP000049077"/>
    </source>
</evidence>
<comment type="caution">
    <text evidence="1">The sequence shown here is derived from an EMBL/GenBank/DDBJ whole genome shotgun (WGS) entry which is preliminary data.</text>
</comment>
<dbReference type="Proteomes" id="UP000049077">
    <property type="component" value="Unassembled WGS sequence"/>
</dbReference>
<accession>A0ABM9QW98</accession>
<sequence length="113" mass="13279">MDYIYSFIDWISLQMAFITDFFKAIPQMTLDLFSYIQIFMIKMKLKAELEFIKLSYNSAQILLKEIGFNDILSKAFNALPDELRFYAFKFGVPQGLAVWANFFTTALVMRLSR</sequence>
<protein>
    <recommendedName>
        <fullName evidence="3">DUF2523 domain-containing protein</fullName>
    </recommendedName>
</protein>
<keyword evidence="2" id="KW-1185">Reference proteome</keyword>
<reference evidence="1 2" key="1">
    <citation type="submission" date="2014-06" db="EMBL/GenBank/DDBJ databases">
        <authorList>
            <person name="Le Roux F."/>
        </authorList>
    </citation>
    <scope>NUCLEOTIDE SEQUENCE [LARGE SCALE GENOMIC DNA]</scope>
    <source>
        <strain evidence="1 2">J5-4</strain>
    </source>
</reference>
<dbReference type="EMBL" id="CCJX01000151">
    <property type="protein sequence ID" value="CDT47220.1"/>
    <property type="molecule type" value="Genomic_DNA"/>
</dbReference>
<proteinExistence type="predicted"/>
<evidence type="ECO:0008006" key="3">
    <source>
        <dbReference type="Google" id="ProtNLM"/>
    </source>
</evidence>
<organism evidence="1 2">
    <name type="scientific">Vibrio crassostreae</name>
    <dbReference type="NCBI Taxonomy" id="246167"/>
    <lineage>
        <taxon>Bacteria</taxon>
        <taxon>Pseudomonadati</taxon>
        <taxon>Pseudomonadota</taxon>
        <taxon>Gammaproteobacteria</taxon>
        <taxon>Vibrionales</taxon>
        <taxon>Vibrionaceae</taxon>
        <taxon>Vibrio</taxon>
    </lineage>
</organism>